<accession>A0A5R9C5W8</accession>
<reference evidence="1 2" key="1">
    <citation type="submission" date="2019-05" db="EMBL/GenBank/DDBJ databases">
        <title>The metagenome of a microbial culture collection derived from dairy environment covers the genomic content of the human microbiome.</title>
        <authorList>
            <person name="Roder T."/>
            <person name="Wuthrich D."/>
            <person name="Sattari Z."/>
            <person name="Von Ah U."/>
            <person name="Bar C."/>
            <person name="Ronchi F."/>
            <person name="Macpherson A.J."/>
            <person name="Ganal-Vonarburg S.C."/>
            <person name="Bruggmann R."/>
            <person name="Vergeres G."/>
        </authorList>
    </citation>
    <scope>NUCLEOTIDE SEQUENCE [LARGE SCALE GENOMIC DNA]</scope>
    <source>
        <strain evidence="1 2">FAM 24235</strain>
    </source>
</reference>
<dbReference type="AlphaFoldDB" id="A0A5R9C5W8"/>
<comment type="caution">
    <text evidence="1">The sequence shown here is derived from an EMBL/GenBank/DDBJ whole genome shotgun (WGS) entry which is preliminary data.</text>
</comment>
<dbReference type="Proteomes" id="UP000307201">
    <property type="component" value="Unassembled WGS sequence"/>
</dbReference>
<dbReference type="EMBL" id="VBTE01000008">
    <property type="protein sequence ID" value="TLQ08421.1"/>
    <property type="molecule type" value="Genomic_DNA"/>
</dbReference>
<protein>
    <recommendedName>
        <fullName evidence="3">Sporulation protein Cse60</fullName>
    </recommendedName>
</protein>
<gene>
    <name evidence="1" type="ORF">FEZ48_04115</name>
</gene>
<sequence length="71" mass="8486">MKVKIFSDDLQNDSTVKKLKKHYDKKQKDFENIETRLNEFISDKKVIEIKSYVTEASFSEPKITFVVYYSE</sequence>
<dbReference type="RefSeq" id="WP_138471309.1">
    <property type="nucleotide sequence ID" value="NZ_VBTE01000008.1"/>
</dbReference>
<evidence type="ECO:0000313" key="1">
    <source>
        <dbReference type="EMBL" id="TLQ08421.1"/>
    </source>
</evidence>
<proteinExistence type="predicted"/>
<evidence type="ECO:0000313" key="2">
    <source>
        <dbReference type="Proteomes" id="UP000307201"/>
    </source>
</evidence>
<organism evidence="1 2">
    <name type="scientific">Marinilactibacillus psychrotolerans</name>
    <dbReference type="NCBI Taxonomy" id="191770"/>
    <lineage>
        <taxon>Bacteria</taxon>
        <taxon>Bacillati</taxon>
        <taxon>Bacillota</taxon>
        <taxon>Bacilli</taxon>
        <taxon>Lactobacillales</taxon>
        <taxon>Carnobacteriaceae</taxon>
        <taxon>Marinilactibacillus</taxon>
    </lineage>
</organism>
<name>A0A5R9C5W8_9LACT</name>
<evidence type="ECO:0008006" key="3">
    <source>
        <dbReference type="Google" id="ProtNLM"/>
    </source>
</evidence>